<keyword evidence="3" id="KW-1185">Reference proteome</keyword>
<feature type="region of interest" description="Disordered" evidence="1">
    <location>
        <begin position="91"/>
        <end position="136"/>
    </location>
</feature>
<evidence type="ECO:0000313" key="3">
    <source>
        <dbReference type="Proteomes" id="UP000694843"/>
    </source>
</evidence>
<evidence type="ECO:0000256" key="1">
    <source>
        <dbReference type="SAM" id="MobiDB-lite"/>
    </source>
</evidence>
<dbReference type="RefSeq" id="XP_018012970.2">
    <property type="nucleotide sequence ID" value="XM_018157481.2"/>
</dbReference>
<sequence length="165" mass="18540">MADNAANFAPLDQPSSPGMMHDHSQTRGFILTLSCILAAYLILFMRISMVLTTSQRDYLESFLIVMALIVGMETLAVLCIKYGIGTAGPRSGEDDAIDGHHPDSIDNRHADSIDNRHPDSIDNRHPDSIDNRHLDSIDNRHPDNLCGHRYAYQDYDLVFDEDNNR</sequence>
<reference evidence="4" key="1">
    <citation type="submission" date="2025-08" db="UniProtKB">
        <authorList>
            <consortium name="RefSeq"/>
        </authorList>
    </citation>
    <scope>IDENTIFICATION</scope>
</reference>
<feature type="transmembrane region" description="Helical" evidence="2">
    <location>
        <begin position="61"/>
        <end position="80"/>
    </location>
</feature>
<dbReference type="Proteomes" id="UP000694843">
    <property type="component" value="Unplaced"/>
</dbReference>
<organism evidence="3 4">
    <name type="scientific">Hyalella azteca</name>
    <name type="common">Amphipod</name>
    <dbReference type="NCBI Taxonomy" id="294128"/>
    <lineage>
        <taxon>Eukaryota</taxon>
        <taxon>Metazoa</taxon>
        <taxon>Ecdysozoa</taxon>
        <taxon>Arthropoda</taxon>
        <taxon>Crustacea</taxon>
        <taxon>Multicrustacea</taxon>
        <taxon>Malacostraca</taxon>
        <taxon>Eumalacostraca</taxon>
        <taxon>Peracarida</taxon>
        <taxon>Amphipoda</taxon>
        <taxon>Senticaudata</taxon>
        <taxon>Talitrida</taxon>
        <taxon>Talitroidea</taxon>
        <taxon>Hyalellidae</taxon>
        <taxon>Hyalella</taxon>
    </lineage>
</organism>
<gene>
    <name evidence="4" type="primary">LOC108670031</name>
</gene>
<dbReference type="KEGG" id="hazt:108670031"/>
<protein>
    <submittedName>
        <fullName evidence="4">Uncharacterized protein LOC108670031</fullName>
    </submittedName>
</protein>
<evidence type="ECO:0000313" key="4">
    <source>
        <dbReference type="RefSeq" id="XP_018012970.2"/>
    </source>
</evidence>
<keyword evidence="2" id="KW-1133">Transmembrane helix</keyword>
<accession>A0A8B7NH66</accession>
<name>A0A8B7NH66_HYAAZ</name>
<proteinExistence type="predicted"/>
<dbReference type="AlphaFoldDB" id="A0A8B7NH66"/>
<dbReference type="GeneID" id="108670031"/>
<evidence type="ECO:0000256" key="2">
    <source>
        <dbReference type="SAM" id="Phobius"/>
    </source>
</evidence>
<keyword evidence="2" id="KW-0812">Transmembrane</keyword>
<keyword evidence="2" id="KW-0472">Membrane</keyword>
<feature type="transmembrane region" description="Helical" evidence="2">
    <location>
        <begin position="29"/>
        <end position="49"/>
    </location>
</feature>
<feature type="region of interest" description="Disordered" evidence="1">
    <location>
        <begin position="1"/>
        <end position="20"/>
    </location>
</feature>